<dbReference type="Gramene" id="OE9A055650T1">
    <property type="protein sequence ID" value="OE9A055650C1"/>
    <property type="gene ID" value="OE9A055650"/>
</dbReference>
<feature type="compositionally biased region" description="Polar residues" evidence="12">
    <location>
        <begin position="218"/>
        <end position="227"/>
    </location>
</feature>
<dbReference type="GO" id="GO:0005886">
    <property type="term" value="C:plasma membrane"/>
    <property type="evidence" value="ECO:0007669"/>
    <property type="project" value="TreeGrafter"/>
</dbReference>
<dbReference type="SMART" id="SM00220">
    <property type="entry name" value="S_TKc"/>
    <property type="match status" value="1"/>
</dbReference>
<keyword evidence="15" id="KW-1185">Reference proteome</keyword>
<dbReference type="OrthoDB" id="908042at2759"/>
<evidence type="ECO:0000256" key="6">
    <source>
        <dbReference type="ARBA" id="ARBA00022777"/>
    </source>
</evidence>
<keyword evidence="8" id="KW-1015">Disulfide bond</keyword>
<dbReference type="InterPro" id="IPR008271">
    <property type="entry name" value="Ser/Thr_kinase_AS"/>
</dbReference>
<evidence type="ECO:0000256" key="11">
    <source>
        <dbReference type="ARBA" id="ARBA00048679"/>
    </source>
</evidence>
<dbReference type="PANTHER" id="PTHR27002">
    <property type="entry name" value="RECEPTOR-LIKE SERINE/THREONINE-PROTEIN KINASE SD1-8"/>
    <property type="match status" value="1"/>
</dbReference>
<evidence type="ECO:0000313" key="14">
    <source>
        <dbReference type="EMBL" id="CAA2990762.1"/>
    </source>
</evidence>
<feature type="domain" description="Protein kinase" evidence="13">
    <location>
        <begin position="1"/>
        <end position="195"/>
    </location>
</feature>
<feature type="compositionally biased region" description="Low complexity" evidence="12">
    <location>
        <begin position="205"/>
        <end position="217"/>
    </location>
</feature>
<keyword evidence="6 14" id="KW-0418">Kinase</keyword>
<evidence type="ECO:0000256" key="9">
    <source>
        <dbReference type="ARBA" id="ARBA00023180"/>
    </source>
</evidence>
<dbReference type="GO" id="GO:0004674">
    <property type="term" value="F:protein serine/threonine kinase activity"/>
    <property type="evidence" value="ECO:0007669"/>
    <property type="project" value="UniProtKB-KW"/>
</dbReference>
<gene>
    <name evidence="14" type="ORF">OLEA9_A055650</name>
</gene>
<dbReference type="SUPFAM" id="SSF56112">
    <property type="entry name" value="Protein kinase-like (PK-like)"/>
    <property type="match status" value="1"/>
</dbReference>
<evidence type="ECO:0000313" key="15">
    <source>
        <dbReference type="Proteomes" id="UP000594638"/>
    </source>
</evidence>
<dbReference type="PANTHER" id="PTHR27002:SF1111">
    <property type="entry name" value="NON-SPECIFIC SERINE_THREONINE PROTEIN KINASE"/>
    <property type="match status" value="1"/>
</dbReference>
<evidence type="ECO:0000256" key="5">
    <source>
        <dbReference type="ARBA" id="ARBA00022741"/>
    </source>
</evidence>
<evidence type="ECO:0000256" key="12">
    <source>
        <dbReference type="SAM" id="MobiDB-lite"/>
    </source>
</evidence>
<organism evidence="14 15">
    <name type="scientific">Olea europaea subsp. europaea</name>
    <dbReference type="NCBI Taxonomy" id="158383"/>
    <lineage>
        <taxon>Eukaryota</taxon>
        <taxon>Viridiplantae</taxon>
        <taxon>Streptophyta</taxon>
        <taxon>Embryophyta</taxon>
        <taxon>Tracheophyta</taxon>
        <taxon>Spermatophyta</taxon>
        <taxon>Magnoliopsida</taxon>
        <taxon>eudicotyledons</taxon>
        <taxon>Gunneridae</taxon>
        <taxon>Pentapetalae</taxon>
        <taxon>asterids</taxon>
        <taxon>lamiids</taxon>
        <taxon>Lamiales</taxon>
        <taxon>Oleaceae</taxon>
        <taxon>Oleeae</taxon>
        <taxon>Olea</taxon>
    </lineage>
</organism>
<comment type="catalytic activity">
    <reaction evidence="10">
        <text>L-threonyl-[protein] + ATP = O-phospho-L-threonyl-[protein] + ADP + H(+)</text>
        <dbReference type="Rhea" id="RHEA:46608"/>
        <dbReference type="Rhea" id="RHEA-COMP:11060"/>
        <dbReference type="Rhea" id="RHEA-COMP:11605"/>
        <dbReference type="ChEBI" id="CHEBI:15378"/>
        <dbReference type="ChEBI" id="CHEBI:30013"/>
        <dbReference type="ChEBI" id="CHEBI:30616"/>
        <dbReference type="ChEBI" id="CHEBI:61977"/>
        <dbReference type="ChEBI" id="CHEBI:456216"/>
        <dbReference type="EC" id="2.7.11.1"/>
    </reaction>
</comment>
<evidence type="ECO:0000256" key="1">
    <source>
        <dbReference type="ARBA" id="ARBA00012513"/>
    </source>
</evidence>
<dbReference type="InterPro" id="IPR001245">
    <property type="entry name" value="Ser-Thr/Tyr_kinase_cat_dom"/>
</dbReference>
<evidence type="ECO:0000256" key="7">
    <source>
        <dbReference type="ARBA" id="ARBA00022840"/>
    </source>
</evidence>
<keyword evidence="7" id="KW-0067">ATP-binding</keyword>
<keyword evidence="5" id="KW-0547">Nucleotide-binding</keyword>
<keyword evidence="2" id="KW-0723">Serine/threonine-protein kinase</keyword>
<feature type="region of interest" description="Disordered" evidence="12">
    <location>
        <begin position="205"/>
        <end position="227"/>
    </location>
</feature>
<dbReference type="PROSITE" id="PS00108">
    <property type="entry name" value="PROTEIN_KINASE_ST"/>
    <property type="match status" value="1"/>
</dbReference>
<dbReference type="InterPro" id="IPR000719">
    <property type="entry name" value="Prot_kinase_dom"/>
</dbReference>
<comment type="caution">
    <text evidence="14">The sequence shown here is derived from an EMBL/GenBank/DDBJ whole genome shotgun (WGS) entry which is preliminary data.</text>
</comment>
<keyword evidence="4" id="KW-0732">Signal</keyword>
<evidence type="ECO:0000256" key="2">
    <source>
        <dbReference type="ARBA" id="ARBA00022527"/>
    </source>
</evidence>
<evidence type="ECO:0000256" key="8">
    <source>
        <dbReference type="ARBA" id="ARBA00023157"/>
    </source>
</evidence>
<sequence>MLLNWKRRFDIILGIARGILYLHHDSRLKIIHRDLKTNNILLDEEMNPKISDFGLARIVEGKATEASTHKVMGTYGYMSPEYALDGLFSIKSDIFSFGVVILEIIGGKRNTGFYQFTECMNLLGYVWRLWSENKALDLLDPILLESCEKSEVIKCINVGLLCVENDPNDCPTMSNVVLMLSGETAVLPVPNEPAFIIRKCILSTSSSSPNKPDSISNELTLSAPQGR</sequence>
<dbReference type="InterPro" id="IPR011009">
    <property type="entry name" value="Kinase-like_dom_sf"/>
</dbReference>
<dbReference type="GO" id="GO:0005524">
    <property type="term" value="F:ATP binding"/>
    <property type="evidence" value="ECO:0007669"/>
    <property type="project" value="UniProtKB-KW"/>
</dbReference>
<accession>A0A8S0SF52</accession>
<dbReference type="PROSITE" id="PS50011">
    <property type="entry name" value="PROTEIN_KINASE_DOM"/>
    <property type="match status" value="1"/>
</dbReference>
<comment type="catalytic activity">
    <reaction evidence="11">
        <text>L-seryl-[protein] + ATP = O-phospho-L-seryl-[protein] + ADP + H(+)</text>
        <dbReference type="Rhea" id="RHEA:17989"/>
        <dbReference type="Rhea" id="RHEA-COMP:9863"/>
        <dbReference type="Rhea" id="RHEA-COMP:11604"/>
        <dbReference type="ChEBI" id="CHEBI:15378"/>
        <dbReference type="ChEBI" id="CHEBI:29999"/>
        <dbReference type="ChEBI" id="CHEBI:30616"/>
        <dbReference type="ChEBI" id="CHEBI:83421"/>
        <dbReference type="ChEBI" id="CHEBI:456216"/>
        <dbReference type="EC" id="2.7.11.1"/>
    </reaction>
</comment>
<name>A0A8S0SF52_OLEEU</name>
<proteinExistence type="predicted"/>
<dbReference type="Proteomes" id="UP000594638">
    <property type="component" value="Unassembled WGS sequence"/>
</dbReference>
<evidence type="ECO:0000256" key="10">
    <source>
        <dbReference type="ARBA" id="ARBA00047899"/>
    </source>
</evidence>
<dbReference type="Pfam" id="PF07714">
    <property type="entry name" value="PK_Tyr_Ser-Thr"/>
    <property type="match status" value="1"/>
</dbReference>
<keyword evidence="9" id="KW-0325">Glycoprotein</keyword>
<dbReference type="EMBL" id="CACTIH010004387">
    <property type="protein sequence ID" value="CAA2990762.1"/>
    <property type="molecule type" value="Genomic_DNA"/>
</dbReference>
<evidence type="ECO:0000259" key="13">
    <source>
        <dbReference type="PROSITE" id="PS50011"/>
    </source>
</evidence>
<dbReference type="Gene3D" id="1.10.510.10">
    <property type="entry name" value="Transferase(Phosphotransferase) domain 1"/>
    <property type="match status" value="1"/>
</dbReference>
<dbReference type="FunFam" id="1.10.510.10:FF:000060">
    <property type="entry name" value="G-type lectin S-receptor-like serine/threonine-protein kinase"/>
    <property type="match status" value="1"/>
</dbReference>
<evidence type="ECO:0000256" key="4">
    <source>
        <dbReference type="ARBA" id="ARBA00022729"/>
    </source>
</evidence>
<dbReference type="EC" id="2.7.11.1" evidence="1"/>
<evidence type="ECO:0000256" key="3">
    <source>
        <dbReference type="ARBA" id="ARBA00022679"/>
    </source>
</evidence>
<reference evidence="14 15" key="1">
    <citation type="submission" date="2019-12" db="EMBL/GenBank/DDBJ databases">
        <authorList>
            <person name="Alioto T."/>
            <person name="Alioto T."/>
            <person name="Gomez Garrido J."/>
        </authorList>
    </citation>
    <scope>NUCLEOTIDE SEQUENCE [LARGE SCALE GENOMIC DNA]</scope>
</reference>
<dbReference type="AlphaFoldDB" id="A0A8S0SF52"/>
<keyword evidence="3" id="KW-0808">Transferase</keyword>
<protein>
    <recommendedName>
        <fullName evidence="1">non-specific serine/threonine protein kinase</fullName>
        <ecNumber evidence="1">2.7.11.1</ecNumber>
    </recommendedName>
</protein>